<accession>A0A813UQV3</accession>
<evidence type="ECO:0000313" key="8">
    <source>
        <dbReference type="Proteomes" id="UP000663829"/>
    </source>
</evidence>
<keyword evidence="8" id="KW-1185">Reference proteome</keyword>
<evidence type="ECO:0000313" key="7">
    <source>
        <dbReference type="EMBL" id="CAF3612873.1"/>
    </source>
</evidence>
<dbReference type="GO" id="GO:0005737">
    <property type="term" value="C:cytoplasm"/>
    <property type="evidence" value="ECO:0007669"/>
    <property type="project" value="UniProtKB-SubCell"/>
</dbReference>
<dbReference type="EMBL" id="CAJOBC010000663">
    <property type="protein sequence ID" value="CAF3612873.1"/>
    <property type="molecule type" value="Genomic_DNA"/>
</dbReference>
<name>A0A813UQV3_9BILA</name>
<sequence>MDNSENSDTDDQNLSDTNNPSKEQHSLKLKTVREFDEFIEQEIGDVFYSKYYLFIEELQELKRENFNLKLRIYFLEEHSTVAGTSTELVEQLRAECASLKQQLNQKVTGPDGEVNSDISTNIHLTDDEEYKSLSAELEHLRKNYEKLLTSHQQQTQEQPLMMSMNKSNLTHSIQTDSGLETTSDYVTSSLNVGTLDQQKFRDAENRGYKNGQRQAQRRIDELNEQINNMRKQVHVSYTNQNNDQLESELNQTRKQLADCKRQCSDFEIKVNTYKEQQSKAERVITLLKNEYDQKIASLTRERIEQQPQTEQHYESSIDVEAYKNTLADRDRMVQQLEESINELTIRLRNPITVTLPSTTITDESSRLLMEELRGEIQTHLGIVETLRAECIELKRSEKNLKLQIEQLLVMFDVPVPREQSGGSNVLNDSQMIHIKDLKSAIIQINTNLINDAENLTSLTNRVTSLIREQDEWQGKLERLQQQITEKNDYIQQLERRESELEVTIKLRFTERISRLERELDENHKYVRTSLAGFSYKEQIQTMKLNTRSADLERDVKRQIEQIEKLNIRIREDESRYIEERRHLQTEVQMYKEQRHQIEYELQQTKSSMSELQIKYDRIQNTERDGEKQIRVIITHQTLQKQYAQIEFERDEVINERNQKYENDIQQLQYRLQQEITISEEKSVEIEKQLTRVYSTEIASKNETIRV</sequence>
<evidence type="ECO:0000313" key="6">
    <source>
        <dbReference type="EMBL" id="CAF0826101.1"/>
    </source>
</evidence>
<feature type="domain" description="Centrosomin N-terminal motif 1" evidence="5">
    <location>
        <begin position="56"/>
        <end position="105"/>
    </location>
</feature>
<keyword evidence="2" id="KW-0963">Cytoplasm</keyword>
<dbReference type="Pfam" id="PF07989">
    <property type="entry name" value="Cnn_1N"/>
    <property type="match status" value="1"/>
</dbReference>
<evidence type="ECO:0000259" key="5">
    <source>
        <dbReference type="Pfam" id="PF07989"/>
    </source>
</evidence>
<dbReference type="EMBL" id="CAJNOQ010000664">
    <property type="protein sequence ID" value="CAF0826101.1"/>
    <property type="molecule type" value="Genomic_DNA"/>
</dbReference>
<comment type="subcellular location">
    <subcellularLocation>
        <location evidence="1">Cytoplasm</location>
    </subcellularLocation>
</comment>
<organism evidence="6 8">
    <name type="scientific">Didymodactylos carnosus</name>
    <dbReference type="NCBI Taxonomy" id="1234261"/>
    <lineage>
        <taxon>Eukaryota</taxon>
        <taxon>Metazoa</taxon>
        <taxon>Spiralia</taxon>
        <taxon>Gnathifera</taxon>
        <taxon>Rotifera</taxon>
        <taxon>Eurotatoria</taxon>
        <taxon>Bdelloidea</taxon>
        <taxon>Philodinida</taxon>
        <taxon>Philodinidae</taxon>
        <taxon>Didymodactylos</taxon>
    </lineage>
</organism>
<keyword evidence="3" id="KW-0175">Coiled coil</keyword>
<feature type="coiled-coil region" evidence="3">
    <location>
        <begin position="462"/>
        <end position="499"/>
    </location>
</feature>
<feature type="coiled-coil region" evidence="3">
    <location>
        <begin position="548"/>
        <end position="575"/>
    </location>
</feature>
<feature type="coiled-coil region" evidence="3">
    <location>
        <begin position="205"/>
        <end position="290"/>
    </location>
</feature>
<feature type="coiled-coil region" evidence="3">
    <location>
        <begin position="601"/>
        <end position="677"/>
    </location>
</feature>
<dbReference type="GO" id="GO:0005815">
    <property type="term" value="C:microtubule organizing center"/>
    <property type="evidence" value="ECO:0007669"/>
    <property type="project" value="InterPro"/>
</dbReference>
<dbReference type="AlphaFoldDB" id="A0A813UQV3"/>
<dbReference type="Proteomes" id="UP000681722">
    <property type="component" value="Unassembled WGS sequence"/>
</dbReference>
<feature type="coiled-coil region" evidence="3">
    <location>
        <begin position="89"/>
        <end position="157"/>
    </location>
</feature>
<evidence type="ECO:0000256" key="2">
    <source>
        <dbReference type="ARBA" id="ARBA00022490"/>
    </source>
</evidence>
<reference evidence="6" key="1">
    <citation type="submission" date="2021-02" db="EMBL/GenBank/DDBJ databases">
        <authorList>
            <person name="Nowell W R."/>
        </authorList>
    </citation>
    <scope>NUCLEOTIDE SEQUENCE</scope>
</reference>
<feature type="coiled-coil region" evidence="3">
    <location>
        <begin position="319"/>
        <end position="403"/>
    </location>
</feature>
<feature type="compositionally biased region" description="Acidic residues" evidence="4">
    <location>
        <begin position="1"/>
        <end position="13"/>
    </location>
</feature>
<feature type="region of interest" description="Disordered" evidence="4">
    <location>
        <begin position="1"/>
        <end position="26"/>
    </location>
</feature>
<proteinExistence type="predicted"/>
<dbReference type="Proteomes" id="UP000663829">
    <property type="component" value="Unassembled WGS sequence"/>
</dbReference>
<evidence type="ECO:0000256" key="4">
    <source>
        <dbReference type="SAM" id="MobiDB-lite"/>
    </source>
</evidence>
<dbReference type="InterPro" id="IPR012943">
    <property type="entry name" value="Cnn_1N"/>
</dbReference>
<dbReference type="OrthoDB" id="10255000at2759"/>
<evidence type="ECO:0000256" key="1">
    <source>
        <dbReference type="ARBA" id="ARBA00004496"/>
    </source>
</evidence>
<gene>
    <name evidence="6" type="ORF">GPM918_LOCUS4805</name>
    <name evidence="7" type="ORF">SRO942_LOCUS4804</name>
</gene>
<comment type="caution">
    <text evidence="6">The sequence shown here is derived from an EMBL/GenBank/DDBJ whole genome shotgun (WGS) entry which is preliminary data.</text>
</comment>
<evidence type="ECO:0000256" key="3">
    <source>
        <dbReference type="SAM" id="Coils"/>
    </source>
</evidence>
<protein>
    <recommendedName>
        <fullName evidence="5">Centrosomin N-terminal motif 1 domain-containing protein</fullName>
    </recommendedName>
</protein>